<dbReference type="InterPro" id="IPR049156">
    <property type="entry name" value="Phage_chap_TAC_15-like"/>
</dbReference>
<dbReference type="Proteomes" id="UP000249169">
    <property type="component" value="Unassembled WGS sequence"/>
</dbReference>
<sequence>MNELTIVDAKGTPHSYHIQPHPAGEGTRLVLQVMSLAAEPLGRLLESKLADMMNRFAEGEFGADTELSSLGAELGDIEWHAIAGDLRRVIAEVDGTRLIRDLLKYTRRDGKALGEQGNYDLAYQQNYLEMLKAVVQVIRINGFLGFTASLASE</sequence>
<dbReference type="EMBL" id="QHKO01000003">
    <property type="protein sequence ID" value="RAL23053.1"/>
    <property type="molecule type" value="Genomic_DNA"/>
</dbReference>
<name>A0A328CBA1_9DELT</name>
<proteinExistence type="predicted"/>
<dbReference type="RefSeq" id="WP_111729581.1">
    <property type="nucleotide sequence ID" value="NZ_QHKO01000003.1"/>
</dbReference>
<organism evidence="1 2">
    <name type="scientific">Lujinxingia litoralis</name>
    <dbReference type="NCBI Taxonomy" id="2211119"/>
    <lineage>
        <taxon>Bacteria</taxon>
        <taxon>Deltaproteobacteria</taxon>
        <taxon>Bradymonadales</taxon>
        <taxon>Lujinxingiaceae</taxon>
        <taxon>Lujinxingia</taxon>
    </lineage>
</organism>
<evidence type="ECO:0000313" key="1">
    <source>
        <dbReference type="EMBL" id="RAL23053.1"/>
    </source>
</evidence>
<protein>
    <submittedName>
        <fullName evidence="1">Uncharacterized protein</fullName>
    </submittedName>
</protein>
<dbReference type="Pfam" id="PF21822">
    <property type="entry name" value="Phage_TAC_15"/>
    <property type="match status" value="1"/>
</dbReference>
<evidence type="ECO:0000313" key="2">
    <source>
        <dbReference type="Proteomes" id="UP000249169"/>
    </source>
</evidence>
<comment type="caution">
    <text evidence="1">The sequence shown here is derived from an EMBL/GenBank/DDBJ whole genome shotgun (WGS) entry which is preliminary data.</text>
</comment>
<accession>A0A328CBA1</accession>
<reference evidence="1 2" key="1">
    <citation type="submission" date="2018-05" db="EMBL/GenBank/DDBJ databases">
        <title>Lujinxingia marina gen. nov. sp. nov., a new facultative anaerobic member of the class Deltaproteobacteria, and proposal of Lujinxingaceae fam. nov.</title>
        <authorList>
            <person name="Li C.-M."/>
        </authorList>
    </citation>
    <scope>NUCLEOTIDE SEQUENCE [LARGE SCALE GENOMIC DNA]</scope>
    <source>
        <strain evidence="1 2">B210</strain>
    </source>
</reference>
<dbReference type="AlphaFoldDB" id="A0A328CBA1"/>
<gene>
    <name evidence="1" type="ORF">DL240_09205</name>
</gene>
<keyword evidence="2" id="KW-1185">Reference proteome</keyword>